<dbReference type="AlphaFoldDB" id="A0A1E3PWB5"/>
<dbReference type="GO" id="GO:0008270">
    <property type="term" value="F:zinc ion binding"/>
    <property type="evidence" value="ECO:0007669"/>
    <property type="project" value="UniProtKB-KW"/>
</dbReference>
<accession>A0A1E3PWB5</accession>
<protein>
    <recommendedName>
        <fullName evidence="3">C2H2-type domain-containing protein</fullName>
    </recommendedName>
</protein>
<organism evidence="4 5">
    <name type="scientific">Lipomyces starkeyi NRRL Y-11557</name>
    <dbReference type="NCBI Taxonomy" id="675824"/>
    <lineage>
        <taxon>Eukaryota</taxon>
        <taxon>Fungi</taxon>
        <taxon>Dikarya</taxon>
        <taxon>Ascomycota</taxon>
        <taxon>Saccharomycotina</taxon>
        <taxon>Lipomycetes</taxon>
        <taxon>Lipomycetales</taxon>
        <taxon>Lipomycetaceae</taxon>
        <taxon>Lipomyces</taxon>
    </lineage>
</organism>
<feature type="compositionally biased region" description="Polar residues" evidence="2">
    <location>
        <begin position="75"/>
        <end position="89"/>
    </location>
</feature>
<gene>
    <name evidence="4" type="ORF">LIPSTDRAFT_180534</name>
</gene>
<evidence type="ECO:0000259" key="3">
    <source>
        <dbReference type="PROSITE" id="PS50157"/>
    </source>
</evidence>
<reference evidence="4 5" key="1">
    <citation type="journal article" date="2016" name="Proc. Natl. Acad. Sci. U.S.A.">
        <title>Comparative genomics of biotechnologically important yeasts.</title>
        <authorList>
            <person name="Riley R."/>
            <person name="Haridas S."/>
            <person name="Wolfe K.H."/>
            <person name="Lopes M.R."/>
            <person name="Hittinger C.T."/>
            <person name="Goeker M."/>
            <person name="Salamov A.A."/>
            <person name="Wisecaver J.H."/>
            <person name="Long T.M."/>
            <person name="Calvey C.H."/>
            <person name="Aerts A.L."/>
            <person name="Barry K.W."/>
            <person name="Choi C."/>
            <person name="Clum A."/>
            <person name="Coughlan A.Y."/>
            <person name="Deshpande S."/>
            <person name="Douglass A.P."/>
            <person name="Hanson S.J."/>
            <person name="Klenk H.-P."/>
            <person name="LaButti K.M."/>
            <person name="Lapidus A."/>
            <person name="Lindquist E.A."/>
            <person name="Lipzen A.M."/>
            <person name="Meier-Kolthoff J.P."/>
            <person name="Ohm R.A."/>
            <person name="Otillar R.P."/>
            <person name="Pangilinan J.L."/>
            <person name="Peng Y."/>
            <person name="Rokas A."/>
            <person name="Rosa C.A."/>
            <person name="Scheuner C."/>
            <person name="Sibirny A.A."/>
            <person name="Slot J.C."/>
            <person name="Stielow J.B."/>
            <person name="Sun H."/>
            <person name="Kurtzman C.P."/>
            <person name="Blackwell M."/>
            <person name="Grigoriev I.V."/>
            <person name="Jeffries T.W."/>
        </authorList>
    </citation>
    <scope>NUCLEOTIDE SEQUENCE [LARGE SCALE GENOMIC DNA]</scope>
    <source>
        <strain evidence="4 5">NRRL Y-11557</strain>
    </source>
</reference>
<feature type="domain" description="C2H2-type" evidence="3">
    <location>
        <begin position="221"/>
        <end position="248"/>
    </location>
</feature>
<dbReference type="InterPro" id="IPR013087">
    <property type="entry name" value="Znf_C2H2_type"/>
</dbReference>
<name>A0A1E3PWB5_LIPST</name>
<feature type="compositionally biased region" description="Polar residues" evidence="2">
    <location>
        <begin position="191"/>
        <end position="208"/>
    </location>
</feature>
<sequence>MSGYFALDYSAPMQPPLPLALEGEMLLFSSSTPSPSASSDFTFVDQFSLATSPAASMSSGACSPFDRVQRDLDSGSHSSFTLEPSSDQASISTVSSGSSIDSLNTTTAGINPRIFFSRTTMSDDDDVVVARSLNDFQFRPSSATPTAISTTSEPSPSSSSAQSPYSTSTPVLATSRPAQNQNQKRAARRPTLTSSRSAPSVSQTQSLTVGVAPTKNAAGKFPCTECSRSYLHAKHLKRHMLRRKCNRSC</sequence>
<feature type="region of interest" description="Disordered" evidence="2">
    <location>
        <begin position="74"/>
        <end position="103"/>
    </location>
</feature>
<proteinExistence type="predicted"/>
<feature type="region of interest" description="Disordered" evidence="2">
    <location>
        <begin position="139"/>
        <end position="209"/>
    </location>
</feature>
<keyword evidence="1" id="KW-0479">Metal-binding</keyword>
<dbReference type="PROSITE" id="PS50157">
    <property type="entry name" value="ZINC_FINGER_C2H2_2"/>
    <property type="match status" value="1"/>
</dbReference>
<dbReference type="EMBL" id="KV454302">
    <property type="protein sequence ID" value="ODQ69715.1"/>
    <property type="molecule type" value="Genomic_DNA"/>
</dbReference>
<evidence type="ECO:0000256" key="1">
    <source>
        <dbReference type="PROSITE-ProRule" id="PRU00042"/>
    </source>
</evidence>
<evidence type="ECO:0000313" key="4">
    <source>
        <dbReference type="EMBL" id="ODQ69715.1"/>
    </source>
</evidence>
<dbReference type="STRING" id="675824.A0A1E3PWB5"/>
<keyword evidence="1" id="KW-0862">Zinc</keyword>
<dbReference type="Proteomes" id="UP000094385">
    <property type="component" value="Unassembled WGS sequence"/>
</dbReference>
<feature type="compositionally biased region" description="Low complexity" evidence="2">
    <location>
        <begin position="140"/>
        <end position="170"/>
    </location>
</feature>
<evidence type="ECO:0000313" key="5">
    <source>
        <dbReference type="Proteomes" id="UP000094385"/>
    </source>
</evidence>
<feature type="compositionally biased region" description="Low complexity" evidence="2">
    <location>
        <begin position="90"/>
        <end position="102"/>
    </location>
</feature>
<keyword evidence="1" id="KW-0863">Zinc-finger</keyword>
<evidence type="ECO:0000256" key="2">
    <source>
        <dbReference type="SAM" id="MobiDB-lite"/>
    </source>
</evidence>
<dbReference type="OrthoDB" id="9439903at2759"/>
<keyword evidence="5" id="KW-1185">Reference proteome</keyword>